<feature type="compositionally biased region" description="Polar residues" evidence="1">
    <location>
        <begin position="38"/>
        <end position="52"/>
    </location>
</feature>
<sequence length="117" mass="13437">MKRSSHHYQPDVSHPLHSNPILPNSTGHHFSPPPLNVRQDQTPDHNNLSDSDTTNHYRGTDRRPSPRPKPGPLHNPHYPTDPSQNHDINHRLAHRLTRLTIRAFCIHRGLLYNGPLD</sequence>
<reference evidence="2" key="1">
    <citation type="submission" date="2020-03" db="EMBL/GenBank/DDBJ databases">
        <authorList>
            <person name="Weist P."/>
        </authorList>
    </citation>
    <scope>NUCLEOTIDE SEQUENCE</scope>
</reference>
<dbReference type="EMBL" id="CADEAL010001452">
    <property type="protein sequence ID" value="CAB1432586.1"/>
    <property type="molecule type" value="Genomic_DNA"/>
</dbReference>
<dbReference type="Proteomes" id="UP001153269">
    <property type="component" value="Unassembled WGS sequence"/>
</dbReference>
<comment type="caution">
    <text evidence="2">The sequence shown here is derived from an EMBL/GenBank/DDBJ whole genome shotgun (WGS) entry which is preliminary data.</text>
</comment>
<evidence type="ECO:0000313" key="2">
    <source>
        <dbReference type="EMBL" id="CAB1432586.1"/>
    </source>
</evidence>
<proteinExistence type="predicted"/>
<name>A0A9N7YPC3_PLEPL</name>
<keyword evidence="3" id="KW-1185">Reference proteome</keyword>
<feature type="region of interest" description="Disordered" evidence="1">
    <location>
        <begin position="1"/>
        <end position="89"/>
    </location>
</feature>
<dbReference type="AlphaFoldDB" id="A0A9N7YPC3"/>
<feature type="compositionally biased region" description="Basic and acidic residues" evidence="1">
    <location>
        <begin position="53"/>
        <end position="64"/>
    </location>
</feature>
<organism evidence="2 3">
    <name type="scientific">Pleuronectes platessa</name>
    <name type="common">European plaice</name>
    <dbReference type="NCBI Taxonomy" id="8262"/>
    <lineage>
        <taxon>Eukaryota</taxon>
        <taxon>Metazoa</taxon>
        <taxon>Chordata</taxon>
        <taxon>Craniata</taxon>
        <taxon>Vertebrata</taxon>
        <taxon>Euteleostomi</taxon>
        <taxon>Actinopterygii</taxon>
        <taxon>Neopterygii</taxon>
        <taxon>Teleostei</taxon>
        <taxon>Neoteleostei</taxon>
        <taxon>Acanthomorphata</taxon>
        <taxon>Carangaria</taxon>
        <taxon>Pleuronectiformes</taxon>
        <taxon>Pleuronectoidei</taxon>
        <taxon>Pleuronectidae</taxon>
        <taxon>Pleuronectes</taxon>
    </lineage>
</organism>
<protein>
    <submittedName>
        <fullName evidence="2">Uncharacterized protein</fullName>
    </submittedName>
</protein>
<evidence type="ECO:0000256" key="1">
    <source>
        <dbReference type="SAM" id="MobiDB-lite"/>
    </source>
</evidence>
<accession>A0A9N7YPC3</accession>
<gene>
    <name evidence="2" type="ORF">PLEPLA_LOCUS20668</name>
</gene>
<evidence type="ECO:0000313" key="3">
    <source>
        <dbReference type="Proteomes" id="UP001153269"/>
    </source>
</evidence>